<feature type="compositionally biased region" description="Polar residues" evidence="1">
    <location>
        <begin position="69"/>
        <end position="85"/>
    </location>
</feature>
<dbReference type="GeneID" id="119722489"/>
<feature type="domain" description="Aminoacyl-transfer RNA synthetases class-II family profile" evidence="2">
    <location>
        <begin position="10"/>
        <end position="328"/>
    </location>
</feature>
<dbReference type="Pfam" id="PF03129">
    <property type="entry name" value="HGTP_anticodon"/>
    <property type="match status" value="1"/>
</dbReference>
<dbReference type="GO" id="GO:0006264">
    <property type="term" value="P:mitochondrial DNA replication"/>
    <property type="evidence" value="ECO:0007669"/>
    <property type="project" value="TreeGrafter"/>
</dbReference>
<dbReference type="OMA" id="DEMGIMF"/>
<dbReference type="PANTHER" id="PTHR10745:SF8">
    <property type="entry name" value="DNA POLYMERASE SUBUNIT GAMMA-2, MITOCHONDRIAL"/>
    <property type="match status" value="1"/>
</dbReference>
<dbReference type="PRINTS" id="PR01043">
    <property type="entry name" value="TRNASYNTHGLY"/>
</dbReference>
<dbReference type="AlphaFoldDB" id="A0A913ZA11"/>
<organism evidence="3 4">
    <name type="scientific">Patiria miniata</name>
    <name type="common">Bat star</name>
    <name type="synonym">Asterina miniata</name>
    <dbReference type="NCBI Taxonomy" id="46514"/>
    <lineage>
        <taxon>Eukaryota</taxon>
        <taxon>Metazoa</taxon>
        <taxon>Echinodermata</taxon>
        <taxon>Eleutherozoa</taxon>
        <taxon>Asterozoa</taxon>
        <taxon>Asteroidea</taxon>
        <taxon>Valvatacea</taxon>
        <taxon>Valvatida</taxon>
        <taxon>Asterinidae</taxon>
        <taxon>Patiria</taxon>
    </lineage>
</organism>
<proteinExistence type="predicted"/>
<dbReference type="Gene3D" id="3.40.50.800">
    <property type="entry name" value="Anticodon-binding domain"/>
    <property type="match status" value="1"/>
</dbReference>
<dbReference type="InterPro" id="IPR004154">
    <property type="entry name" value="Anticodon-bd"/>
</dbReference>
<dbReference type="EnsemblMetazoa" id="XM_038192674.1">
    <property type="protein sequence ID" value="XP_038048602.1"/>
    <property type="gene ID" value="LOC119722489"/>
</dbReference>
<dbReference type="GO" id="GO:0005739">
    <property type="term" value="C:mitochondrion"/>
    <property type="evidence" value="ECO:0007669"/>
    <property type="project" value="TreeGrafter"/>
</dbReference>
<dbReference type="Gene3D" id="3.30.930.10">
    <property type="entry name" value="Bira Bifunctional Protein, Domain 2"/>
    <property type="match status" value="1"/>
</dbReference>
<evidence type="ECO:0000259" key="2">
    <source>
        <dbReference type="PROSITE" id="PS50862"/>
    </source>
</evidence>
<keyword evidence="4" id="KW-1185">Reference proteome</keyword>
<dbReference type="PANTHER" id="PTHR10745">
    <property type="entry name" value="GLYCYL-TRNA SYNTHETASE/DNA POLYMERASE SUBUNIT GAMMA-2"/>
    <property type="match status" value="1"/>
</dbReference>
<name>A0A913ZA11_PATMI</name>
<dbReference type="Proteomes" id="UP000887568">
    <property type="component" value="Unplaced"/>
</dbReference>
<dbReference type="InterPro" id="IPR006195">
    <property type="entry name" value="aa-tRNA-synth_II"/>
</dbReference>
<dbReference type="InterPro" id="IPR036621">
    <property type="entry name" value="Anticodon-bd_dom_sf"/>
</dbReference>
<dbReference type="InterPro" id="IPR027031">
    <property type="entry name" value="Gly-tRNA_synthase/POLG2"/>
</dbReference>
<dbReference type="OrthoDB" id="6158042at2759"/>
<dbReference type="InterPro" id="IPR045864">
    <property type="entry name" value="aa-tRNA-synth_II/BPL/LPL"/>
</dbReference>
<feature type="region of interest" description="Disordered" evidence="1">
    <location>
        <begin position="69"/>
        <end position="92"/>
    </location>
</feature>
<reference evidence="3" key="1">
    <citation type="submission" date="2022-11" db="UniProtKB">
        <authorList>
            <consortium name="EnsemblMetazoa"/>
        </authorList>
    </citation>
    <scope>IDENTIFICATION</scope>
</reference>
<evidence type="ECO:0000313" key="4">
    <source>
        <dbReference type="Proteomes" id="UP000887568"/>
    </source>
</evidence>
<accession>A0A913ZA11</accession>
<evidence type="ECO:0000313" key="3">
    <source>
        <dbReference type="EnsemblMetazoa" id="XP_038048602.1"/>
    </source>
</evidence>
<dbReference type="RefSeq" id="XP_038048602.1">
    <property type="nucleotide sequence ID" value="XM_038192674.1"/>
</dbReference>
<protein>
    <recommendedName>
        <fullName evidence="2">Aminoacyl-transfer RNA synthetases class-II family profile domain-containing protein</fullName>
    </recommendedName>
</protein>
<dbReference type="SUPFAM" id="SSF52954">
    <property type="entry name" value="Class II aaRS ABD-related"/>
    <property type="match status" value="1"/>
</dbReference>
<dbReference type="SUPFAM" id="SSF55681">
    <property type="entry name" value="Class II aaRS and biotin synthetases"/>
    <property type="match status" value="1"/>
</dbReference>
<sequence>MCKEAGLLQKLIGLCSRYGYIHPSCVLGRSGVKGCYDYGPLGTLLRRNIQNEWWTSVVSSQEDMFGIESSQVQQTSIRNTNQSENSSDDINDHRRLSVIPSSDKMQTQEENLNWTLRDSLNQGTISQYYNTLQLVSRRLPFGLAQIGQCFRRTGQSESLTDDDHDRYIFDLPEFTQMTAQFYCSPKTADRWMIDWQRDRIQWWRKFSGAPSSFQMSETKQSELLRTTDIQFQFPWGVETIERISNRGSGELERLQKETGVDFHGREGRKNVLPQVVEMVCGLERGILALLLDAYQEKERMDSKGQKINHRTVLRLHVKLAPIKVAVLPIKGTKEIIEICEYLAKELRKRSISCHRVNELGPVIGQHVARFDEMGIPFVVLLSDKTLKTGVVRMRHRDTMITQQLHITEVRETIERHLEAG</sequence>
<dbReference type="PROSITE" id="PS50862">
    <property type="entry name" value="AA_TRNA_LIGASE_II"/>
    <property type="match status" value="1"/>
</dbReference>
<evidence type="ECO:0000256" key="1">
    <source>
        <dbReference type="SAM" id="MobiDB-lite"/>
    </source>
</evidence>